<name>A0A3M0KPY5_HIRRU</name>
<gene>
    <name evidence="1" type="ORF">DUI87_07318</name>
</gene>
<accession>A0A3M0KPY5</accession>
<dbReference type="Proteomes" id="UP000269221">
    <property type="component" value="Unassembled WGS sequence"/>
</dbReference>
<sequence>MSTSRKLRILVSLCFRMQGKGGHESYNIGHVTEGKPGLIDMMNGALAVEQYAHHQGKKRFTSIPKHTKRASDEFWIDDAHVE</sequence>
<dbReference type="AlphaFoldDB" id="A0A3M0KPY5"/>
<keyword evidence="2" id="KW-1185">Reference proteome</keyword>
<proteinExistence type="predicted"/>
<reference evidence="1 2" key="1">
    <citation type="submission" date="2018-07" db="EMBL/GenBank/DDBJ databases">
        <title>A high quality draft genome assembly of the barn swallow (H. rustica rustica).</title>
        <authorList>
            <person name="Formenti G."/>
            <person name="Chiara M."/>
            <person name="Poveda L."/>
            <person name="Francoijs K.-J."/>
            <person name="Bonisoli-Alquati A."/>
            <person name="Canova L."/>
            <person name="Gianfranceschi L."/>
            <person name="Horner D.S."/>
            <person name="Saino N."/>
        </authorList>
    </citation>
    <scope>NUCLEOTIDE SEQUENCE [LARGE SCALE GENOMIC DNA]</scope>
    <source>
        <strain evidence="1">Chelidonia</strain>
        <tissue evidence="1">Blood</tissue>
    </source>
</reference>
<comment type="caution">
    <text evidence="1">The sequence shown here is derived from an EMBL/GenBank/DDBJ whole genome shotgun (WGS) entry which is preliminary data.</text>
</comment>
<organism evidence="1 2">
    <name type="scientific">Hirundo rustica rustica</name>
    <dbReference type="NCBI Taxonomy" id="333673"/>
    <lineage>
        <taxon>Eukaryota</taxon>
        <taxon>Metazoa</taxon>
        <taxon>Chordata</taxon>
        <taxon>Craniata</taxon>
        <taxon>Vertebrata</taxon>
        <taxon>Euteleostomi</taxon>
        <taxon>Archelosauria</taxon>
        <taxon>Archosauria</taxon>
        <taxon>Dinosauria</taxon>
        <taxon>Saurischia</taxon>
        <taxon>Theropoda</taxon>
        <taxon>Coelurosauria</taxon>
        <taxon>Aves</taxon>
        <taxon>Neognathae</taxon>
        <taxon>Neoaves</taxon>
        <taxon>Telluraves</taxon>
        <taxon>Australaves</taxon>
        <taxon>Passeriformes</taxon>
        <taxon>Sylvioidea</taxon>
        <taxon>Hirundinidae</taxon>
        <taxon>Hirundo</taxon>
    </lineage>
</organism>
<dbReference type="EMBL" id="QRBI01000104">
    <property type="protein sequence ID" value="RMC15136.1"/>
    <property type="molecule type" value="Genomic_DNA"/>
</dbReference>
<evidence type="ECO:0000313" key="1">
    <source>
        <dbReference type="EMBL" id="RMC15136.1"/>
    </source>
</evidence>
<evidence type="ECO:0000313" key="2">
    <source>
        <dbReference type="Proteomes" id="UP000269221"/>
    </source>
</evidence>
<protein>
    <submittedName>
        <fullName evidence="1">Uncharacterized protein</fullName>
    </submittedName>
</protein>